<feature type="region of interest" description="Disordered" evidence="1">
    <location>
        <begin position="680"/>
        <end position="704"/>
    </location>
</feature>
<organism evidence="2 3">
    <name type="scientific">Kipferlia bialata</name>
    <dbReference type="NCBI Taxonomy" id="797122"/>
    <lineage>
        <taxon>Eukaryota</taxon>
        <taxon>Metamonada</taxon>
        <taxon>Carpediemonas-like organisms</taxon>
        <taxon>Kipferlia</taxon>
    </lineage>
</organism>
<dbReference type="AlphaFoldDB" id="A0A9K3GKP2"/>
<feature type="region of interest" description="Disordered" evidence="1">
    <location>
        <begin position="725"/>
        <end position="748"/>
    </location>
</feature>
<protein>
    <submittedName>
        <fullName evidence="2">Uncharacterized protein</fullName>
    </submittedName>
</protein>
<feature type="compositionally biased region" description="Acidic residues" evidence="1">
    <location>
        <begin position="737"/>
        <end position="748"/>
    </location>
</feature>
<gene>
    <name evidence="2" type="ORF">KIPB_007614</name>
</gene>
<proteinExistence type="predicted"/>
<sequence>MHPSPVSPSLFHDSLCEVITVVTEGVVVTLEYKGKLEGEKEREREGERRGSRTPLWYKLEATVTGCLNMLVHLMTPAGTETTGADAVYASPLLYGLVPFMSSDMVPEFYFTLINTLGMSYTYPREVLEAFGLAPVIDLASVVGAGVPSYMTVTEPGSNQSDENDCYNEMILYEEMLDSLSPLQQREWAAFLESVLIHAASDPSVLDDLLGLMEGESQVFRLCLSEGVARALFHLVPDTDTQCVLPVYIKIAAHITVMDTVLVSRASSDTAPQYYTGGDSPGALQTPGGTPERVYRPLSCTRSLIEAGVIDAIHSWMHSVAWPRVVFPDEYEEGEEREIDDMIVDPQIESVAAACSNILWCLVEHTESRVLTRNLTMAERWLQSDLSRLRGNIKAETLCDLEQRLECLKLTDWSEDWTRAETLEAIERHPGTHMVVYLVSQLDVSSESAALTRYFLTEAEEASLSGVDDPSYAYRDTLIRESDAPLFTGLVGILADTSRNASDRADTCHLILTLLARHITPSPTGVGAGATARDAVLHHFLRLGVYEHILRYVARLRPEGDPYDNDLLKEACIWTDTVAFVCTSVTLPPGDTLRSTLVPFLASHVYLLERLLRVGSDMRELLSANAAQWLEDNGEYMEGEDAGEWCTTYAGLPDRLQSIARHLIVCLASSDTELKRAVEGSPYMREVSSDKTTQESHAAVSSPPNTDVCGHDEMFGFWDEVVPLPRLNRGGDEREGESSGDSDWSDGYY</sequence>
<accession>A0A9K3GKP2</accession>
<comment type="caution">
    <text evidence="2">The sequence shown here is derived from an EMBL/GenBank/DDBJ whole genome shotgun (WGS) entry which is preliminary data.</text>
</comment>
<evidence type="ECO:0000313" key="3">
    <source>
        <dbReference type="Proteomes" id="UP000265618"/>
    </source>
</evidence>
<dbReference type="EMBL" id="BDIP01002180">
    <property type="protein sequence ID" value="GIQ85871.1"/>
    <property type="molecule type" value="Genomic_DNA"/>
</dbReference>
<dbReference type="Proteomes" id="UP000265618">
    <property type="component" value="Unassembled WGS sequence"/>
</dbReference>
<evidence type="ECO:0000256" key="1">
    <source>
        <dbReference type="SAM" id="MobiDB-lite"/>
    </source>
</evidence>
<reference evidence="2 3" key="1">
    <citation type="journal article" date="2018" name="PLoS ONE">
        <title>The draft genome of Kipferlia bialata reveals reductive genome evolution in fornicate parasites.</title>
        <authorList>
            <person name="Tanifuji G."/>
            <person name="Takabayashi S."/>
            <person name="Kume K."/>
            <person name="Takagi M."/>
            <person name="Nakayama T."/>
            <person name="Kamikawa R."/>
            <person name="Inagaki Y."/>
            <person name="Hashimoto T."/>
        </authorList>
    </citation>
    <scope>NUCLEOTIDE SEQUENCE [LARGE SCALE GENOMIC DNA]</scope>
    <source>
        <strain evidence="2">NY0173</strain>
    </source>
</reference>
<keyword evidence="3" id="KW-1185">Reference proteome</keyword>
<evidence type="ECO:0000313" key="2">
    <source>
        <dbReference type="EMBL" id="GIQ85871.1"/>
    </source>
</evidence>
<name>A0A9K3GKP2_9EUKA</name>